<dbReference type="InterPro" id="IPR016181">
    <property type="entry name" value="Acyl_CoA_acyltransferase"/>
</dbReference>
<comment type="caution">
    <text evidence="3">The sequence shown here is derived from an EMBL/GenBank/DDBJ whole genome shotgun (WGS) entry which is preliminary data.</text>
</comment>
<organism evidence="3 4">
    <name type="scientific">Bugula neritina</name>
    <name type="common">Brown bryozoan</name>
    <name type="synonym">Sertularia neritina</name>
    <dbReference type="NCBI Taxonomy" id="10212"/>
    <lineage>
        <taxon>Eukaryota</taxon>
        <taxon>Metazoa</taxon>
        <taxon>Spiralia</taxon>
        <taxon>Lophotrochozoa</taxon>
        <taxon>Bryozoa</taxon>
        <taxon>Gymnolaemata</taxon>
        <taxon>Cheilostomatida</taxon>
        <taxon>Flustrina</taxon>
        <taxon>Buguloidea</taxon>
        <taxon>Bugulidae</taxon>
        <taxon>Bugula</taxon>
    </lineage>
</organism>
<evidence type="ECO:0000313" key="4">
    <source>
        <dbReference type="Proteomes" id="UP000593567"/>
    </source>
</evidence>
<evidence type="ECO:0000313" key="3">
    <source>
        <dbReference type="EMBL" id="KAF6028972.1"/>
    </source>
</evidence>
<dbReference type="SUPFAM" id="SSF55729">
    <property type="entry name" value="Acyl-CoA N-acyltransferases (Nat)"/>
    <property type="match status" value="1"/>
</dbReference>
<sequence length="164" mass="19119">MDEVIIREATGEDFTEIHSLIVKRAEELMLATNDVADVTKLVRDYYSKPAKFCCLVCETDARVIGYAIYTHGYCVFLGRSISMEELYILPEYREEAQLPLFKRIVEITNNLGYQRLAWLSSKNSSEMHEFWIKNEAIVYSEEEGYLHYQLDVSTIQERHCLATE</sequence>
<keyword evidence="2" id="KW-0012">Acyltransferase</keyword>
<gene>
    <name evidence="3" type="ORF">EB796_012723</name>
</gene>
<dbReference type="InterPro" id="IPR051016">
    <property type="entry name" value="Diverse_Substrate_AcTransf"/>
</dbReference>
<keyword evidence="1" id="KW-0808">Transferase</keyword>
<evidence type="ECO:0000256" key="1">
    <source>
        <dbReference type="ARBA" id="ARBA00022679"/>
    </source>
</evidence>
<name>A0A7J7JRI6_BUGNE</name>
<keyword evidence="4" id="KW-1185">Reference proteome</keyword>
<dbReference type="Proteomes" id="UP000593567">
    <property type="component" value="Unassembled WGS sequence"/>
</dbReference>
<dbReference type="Gene3D" id="3.40.630.30">
    <property type="match status" value="1"/>
</dbReference>
<dbReference type="GO" id="GO:0008080">
    <property type="term" value="F:N-acetyltransferase activity"/>
    <property type="evidence" value="ECO:0007669"/>
    <property type="project" value="TreeGrafter"/>
</dbReference>
<dbReference type="PANTHER" id="PTHR10545">
    <property type="entry name" value="DIAMINE N-ACETYLTRANSFERASE"/>
    <property type="match status" value="1"/>
</dbReference>
<dbReference type="EMBL" id="VXIV02001873">
    <property type="protein sequence ID" value="KAF6028972.1"/>
    <property type="molecule type" value="Genomic_DNA"/>
</dbReference>
<protein>
    <recommendedName>
        <fullName evidence="5">N-acetyltransferase domain-containing protein</fullName>
    </recommendedName>
</protein>
<dbReference type="PANTHER" id="PTHR10545:SF29">
    <property type="entry name" value="GH14572P-RELATED"/>
    <property type="match status" value="1"/>
</dbReference>
<proteinExistence type="predicted"/>
<evidence type="ECO:0008006" key="5">
    <source>
        <dbReference type="Google" id="ProtNLM"/>
    </source>
</evidence>
<reference evidence="3" key="1">
    <citation type="submission" date="2020-06" db="EMBL/GenBank/DDBJ databases">
        <title>Draft genome of Bugula neritina, a colonial animal packing powerful symbionts and potential medicines.</title>
        <authorList>
            <person name="Rayko M."/>
        </authorList>
    </citation>
    <scope>NUCLEOTIDE SEQUENCE [LARGE SCALE GENOMIC DNA]</scope>
    <source>
        <strain evidence="3">Kwan_BN1</strain>
    </source>
</reference>
<accession>A0A7J7JRI6</accession>
<dbReference type="AlphaFoldDB" id="A0A7J7JRI6"/>
<dbReference type="OrthoDB" id="7305308at2759"/>
<evidence type="ECO:0000256" key="2">
    <source>
        <dbReference type="ARBA" id="ARBA00023315"/>
    </source>
</evidence>